<dbReference type="FunFam" id="3.20.20.140:FF:000007">
    <property type="entry name" value="Imidazolonepropionase"/>
    <property type="match status" value="1"/>
</dbReference>
<keyword evidence="7" id="KW-0963">Cytoplasm</keyword>
<feature type="binding site" evidence="7">
    <location>
        <position position="250"/>
    </location>
    <ligand>
        <name>Fe(3+)</name>
        <dbReference type="ChEBI" id="CHEBI:29034"/>
    </ligand>
</feature>
<feature type="binding site" evidence="7">
    <location>
        <position position="80"/>
    </location>
    <ligand>
        <name>Zn(2+)</name>
        <dbReference type="ChEBI" id="CHEBI:29105"/>
    </ligand>
</feature>
<accession>A0A939DB58</accession>
<feature type="binding site" evidence="7">
    <location>
        <position position="329"/>
    </location>
    <ligand>
        <name>4-imidazolone-5-propanoate</name>
        <dbReference type="ChEBI" id="CHEBI:77893"/>
    </ligand>
</feature>
<dbReference type="InterPro" id="IPR005920">
    <property type="entry name" value="HutI"/>
</dbReference>
<dbReference type="AlphaFoldDB" id="A0A939DB58"/>
<dbReference type="Gene3D" id="3.20.20.140">
    <property type="entry name" value="Metal-dependent hydrolases"/>
    <property type="match status" value="1"/>
</dbReference>
<feature type="binding site" evidence="7">
    <location>
        <position position="152"/>
    </location>
    <ligand>
        <name>4-imidazolone-5-propanoate</name>
        <dbReference type="ChEBI" id="CHEBI:77893"/>
    </ligand>
</feature>
<gene>
    <name evidence="7" type="primary">hutI</name>
    <name evidence="9" type="ORF">JYB65_14205</name>
</gene>
<dbReference type="InterPro" id="IPR006680">
    <property type="entry name" value="Amidohydro-rel"/>
</dbReference>
<keyword evidence="5 7" id="KW-0862">Zinc</keyword>
<dbReference type="GO" id="GO:0019556">
    <property type="term" value="P:L-histidine catabolic process to glutamate and formamide"/>
    <property type="evidence" value="ECO:0007669"/>
    <property type="project" value="UniProtKB-UniRule"/>
</dbReference>
<evidence type="ECO:0000313" key="10">
    <source>
        <dbReference type="Proteomes" id="UP000664545"/>
    </source>
</evidence>
<evidence type="ECO:0000256" key="6">
    <source>
        <dbReference type="ARBA" id="ARBA00023004"/>
    </source>
</evidence>
<organism evidence="9 10">
    <name type="scientific">Clostridium aminobutyricum</name>
    <dbReference type="NCBI Taxonomy" id="33953"/>
    <lineage>
        <taxon>Bacteria</taxon>
        <taxon>Bacillati</taxon>
        <taxon>Bacillota</taxon>
        <taxon>Clostridia</taxon>
        <taxon>Eubacteriales</taxon>
        <taxon>Clostridiaceae</taxon>
        <taxon>Clostridium</taxon>
    </lineage>
</organism>
<evidence type="ECO:0000259" key="8">
    <source>
        <dbReference type="Pfam" id="PF01979"/>
    </source>
</evidence>
<feature type="domain" description="Amidohydrolase-related" evidence="8">
    <location>
        <begin position="71"/>
        <end position="391"/>
    </location>
</feature>
<evidence type="ECO:0000256" key="1">
    <source>
        <dbReference type="ARBA" id="ARBA00012864"/>
    </source>
</evidence>
<feature type="binding site" evidence="7">
    <location>
        <position position="250"/>
    </location>
    <ligand>
        <name>Zn(2+)</name>
        <dbReference type="ChEBI" id="CHEBI:29105"/>
    </ligand>
</feature>
<comment type="pathway">
    <text evidence="7">Amino-acid degradation; L-histidine degradation into L-glutamate; N-formimidoyl-L-glutamate from L-histidine: step 3/3.</text>
</comment>
<dbReference type="Gene3D" id="2.30.40.10">
    <property type="entry name" value="Urease, subunit C, domain 1"/>
    <property type="match status" value="1"/>
</dbReference>
<dbReference type="PANTHER" id="PTHR42752:SF1">
    <property type="entry name" value="IMIDAZOLONEPROPIONASE-RELATED"/>
    <property type="match status" value="1"/>
</dbReference>
<dbReference type="HAMAP" id="MF_00372">
    <property type="entry name" value="HutI"/>
    <property type="match status" value="1"/>
</dbReference>
<feature type="binding site" evidence="7">
    <location>
        <position position="324"/>
    </location>
    <ligand>
        <name>Fe(3+)</name>
        <dbReference type="ChEBI" id="CHEBI:29034"/>
    </ligand>
</feature>
<dbReference type="GO" id="GO:0005506">
    <property type="term" value="F:iron ion binding"/>
    <property type="evidence" value="ECO:0007669"/>
    <property type="project" value="UniProtKB-UniRule"/>
</dbReference>
<comment type="similarity">
    <text evidence="7">Belongs to the metallo-dependent hydrolases superfamily. HutI family.</text>
</comment>
<evidence type="ECO:0000256" key="7">
    <source>
        <dbReference type="HAMAP-Rule" id="MF_00372"/>
    </source>
</evidence>
<dbReference type="NCBIfam" id="TIGR01224">
    <property type="entry name" value="hutI"/>
    <property type="match status" value="1"/>
</dbReference>
<feature type="binding site" evidence="7">
    <location>
        <position position="326"/>
    </location>
    <ligand>
        <name>N-formimidoyl-L-glutamate</name>
        <dbReference type="ChEBI" id="CHEBI:58928"/>
    </ligand>
</feature>
<feature type="binding site" evidence="7">
    <location>
        <position position="89"/>
    </location>
    <ligand>
        <name>4-imidazolone-5-propanoate</name>
        <dbReference type="ChEBI" id="CHEBI:77893"/>
    </ligand>
</feature>
<dbReference type="PANTHER" id="PTHR42752">
    <property type="entry name" value="IMIDAZOLONEPROPIONASE"/>
    <property type="match status" value="1"/>
</dbReference>
<feature type="binding site" evidence="7">
    <location>
        <position position="328"/>
    </location>
    <ligand>
        <name>N-formimidoyl-L-glutamate</name>
        <dbReference type="ChEBI" id="CHEBI:58928"/>
    </ligand>
</feature>
<comment type="cofactor">
    <cofactor evidence="7">
        <name>Zn(2+)</name>
        <dbReference type="ChEBI" id="CHEBI:29105"/>
    </cofactor>
    <cofactor evidence="7">
        <name>Fe(3+)</name>
        <dbReference type="ChEBI" id="CHEBI:29034"/>
    </cofactor>
    <text evidence="7">Binds 1 zinc or iron ion per subunit.</text>
</comment>
<evidence type="ECO:0000313" key="9">
    <source>
        <dbReference type="EMBL" id="MBN7774516.1"/>
    </source>
</evidence>
<feature type="binding site" evidence="7">
    <location>
        <position position="185"/>
    </location>
    <ligand>
        <name>4-imidazolone-5-propanoate</name>
        <dbReference type="ChEBI" id="CHEBI:77893"/>
    </ligand>
</feature>
<comment type="subcellular location">
    <subcellularLocation>
        <location evidence="7">Cytoplasm</location>
    </subcellularLocation>
</comment>
<reference evidence="9" key="1">
    <citation type="submission" date="2021-02" db="EMBL/GenBank/DDBJ databases">
        <title>Abyssanaerobacter marinus gen.nov., sp., nov, anaerobic bacterium isolated from the Onnuri vent field of Indian Ocean and suggestion of Mogibacteriaceae fam. nov., and proposal of reclassification of ambiguous this family's genus member.</title>
        <authorList>
            <person name="Kim Y.J."/>
            <person name="Yang J.-A."/>
        </authorList>
    </citation>
    <scope>NUCLEOTIDE SEQUENCE</scope>
    <source>
        <strain evidence="9">DSM 2634</strain>
    </source>
</reference>
<proteinExistence type="inferred from homology"/>
<dbReference type="InterPro" id="IPR032466">
    <property type="entry name" value="Metal_Hydrolase"/>
</dbReference>
<comment type="function">
    <text evidence="7">Catalyzes the hydrolytic cleavage of the carbon-nitrogen bond in imidazolone-5-propanoate to yield N-formimidoyl-L-glutamate. It is the third step in the universal histidine degradation pathway.</text>
</comment>
<keyword evidence="6 7" id="KW-0408">Iron</keyword>
<dbReference type="EMBL" id="JAFJZZ010000010">
    <property type="protein sequence ID" value="MBN7774516.1"/>
    <property type="molecule type" value="Genomic_DNA"/>
</dbReference>
<feature type="binding site" evidence="7">
    <location>
        <position position="324"/>
    </location>
    <ligand>
        <name>Zn(2+)</name>
        <dbReference type="ChEBI" id="CHEBI:29105"/>
    </ligand>
</feature>
<name>A0A939DB58_CLOAM</name>
<dbReference type="InterPro" id="IPR011059">
    <property type="entry name" value="Metal-dep_hydrolase_composite"/>
</dbReference>
<feature type="binding site" evidence="7">
    <location>
        <position position="82"/>
    </location>
    <ligand>
        <name>Fe(3+)</name>
        <dbReference type="ChEBI" id="CHEBI:29034"/>
    </ligand>
</feature>
<evidence type="ECO:0000256" key="3">
    <source>
        <dbReference type="ARBA" id="ARBA00022801"/>
    </source>
</evidence>
<sequence length="412" mass="44481">MNKTLLIKNIGILQTPIGSESHRGEKQGENIKMNDAAILIEDGIIKEITENGQLPSGAENADTVIDAEGNLVTPGLVEGHTHLVFGGYRQNEIPLKLAGATYLDILKAGGGILDTVRKTREASFEELYEKSEAFLDEMLALGVTTCEAKSGYGLDLETELKMLNVVKALDRNHPVDMVPTFMGAHAIPEEYKGRADEFIDLLCNQMMPEVKKQGLAEFCDIFCEDSVFDVAQSKRYLLKAKELGFGLKIHADEIEEIGGSELAGEVGAISAEHLIAAGEKGLASMAAGGTTAMLLPATSFYLGKTFAPARRMIELGIPVAIASDFNPGSCPSLNLQFAINLGYLRYKLTPEEILTAVTINPACAIGRGERVGTLEVGKQGDLVIWDAPNMEMLCYRFGSNLAMQVIKKGILV</sequence>
<evidence type="ECO:0000256" key="2">
    <source>
        <dbReference type="ARBA" id="ARBA00022723"/>
    </source>
</evidence>
<dbReference type="Pfam" id="PF01979">
    <property type="entry name" value="Amidohydro_1"/>
    <property type="match status" value="1"/>
</dbReference>
<dbReference type="SUPFAM" id="SSF51556">
    <property type="entry name" value="Metallo-dependent hydrolases"/>
    <property type="match status" value="1"/>
</dbReference>
<feature type="binding site" evidence="7">
    <location>
        <position position="80"/>
    </location>
    <ligand>
        <name>Fe(3+)</name>
        <dbReference type="ChEBI" id="CHEBI:29034"/>
    </ligand>
</feature>
<comment type="caution">
    <text evidence="9">The sequence shown here is derived from an EMBL/GenBank/DDBJ whole genome shotgun (WGS) entry which is preliminary data.</text>
</comment>
<feature type="binding site" evidence="7">
    <location>
        <position position="82"/>
    </location>
    <ligand>
        <name>Zn(2+)</name>
        <dbReference type="ChEBI" id="CHEBI:29105"/>
    </ligand>
</feature>
<dbReference type="SUPFAM" id="SSF51338">
    <property type="entry name" value="Composite domain of metallo-dependent hydrolases"/>
    <property type="match status" value="1"/>
</dbReference>
<keyword evidence="3 7" id="KW-0378">Hydrolase</keyword>
<feature type="binding site" evidence="7">
    <location>
        <position position="253"/>
    </location>
    <ligand>
        <name>4-imidazolone-5-propanoate</name>
        <dbReference type="ChEBI" id="CHEBI:77893"/>
    </ligand>
</feature>
<keyword evidence="2 7" id="KW-0479">Metal-binding</keyword>
<keyword evidence="4 7" id="KW-0369">Histidine metabolism</keyword>
<evidence type="ECO:0000256" key="4">
    <source>
        <dbReference type="ARBA" id="ARBA00022808"/>
    </source>
</evidence>
<dbReference type="GO" id="GO:0005737">
    <property type="term" value="C:cytoplasm"/>
    <property type="evidence" value="ECO:0007669"/>
    <property type="project" value="UniProtKB-SubCell"/>
</dbReference>
<dbReference type="EC" id="3.5.2.7" evidence="1 7"/>
<dbReference type="RefSeq" id="WP_206583355.1">
    <property type="nucleotide sequence ID" value="NZ_JAFJZZ010000010.1"/>
</dbReference>
<comment type="catalytic activity">
    <reaction evidence="7">
        <text>4-imidazolone-5-propanoate + H2O = N-formimidoyl-L-glutamate</text>
        <dbReference type="Rhea" id="RHEA:23660"/>
        <dbReference type="ChEBI" id="CHEBI:15377"/>
        <dbReference type="ChEBI" id="CHEBI:58928"/>
        <dbReference type="ChEBI" id="CHEBI:77893"/>
        <dbReference type="EC" id="3.5.2.7"/>
    </reaction>
</comment>
<evidence type="ECO:0000256" key="5">
    <source>
        <dbReference type="ARBA" id="ARBA00022833"/>
    </source>
</evidence>
<dbReference type="CDD" id="cd01296">
    <property type="entry name" value="Imidazolone-5PH"/>
    <property type="match status" value="1"/>
</dbReference>
<protein>
    <recommendedName>
        <fullName evidence="1 7">Imidazolonepropionase</fullName>
        <ecNumber evidence="1 7">3.5.2.7</ecNumber>
    </recommendedName>
    <alternativeName>
        <fullName evidence="7">Imidazolone-5-propionate hydrolase</fullName>
    </alternativeName>
</protein>
<dbReference type="GO" id="GO:0050480">
    <property type="term" value="F:imidazolonepropionase activity"/>
    <property type="evidence" value="ECO:0007669"/>
    <property type="project" value="UniProtKB-UniRule"/>
</dbReference>
<dbReference type="GO" id="GO:0008270">
    <property type="term" value="F:zinc ion binding"/>
    <property type="evidence" value="ECO:0007669"/>
    <property type="project" value="UniProtKB-UniRule"/>
</dbReference>
<feature type="binding site" evidence="7">
    <location>
        <position position="152"/>
    </location>
    <ligand>
        <name>N-formimidoyl-L-glutamate</name>
        <dbReference type="ChEBI" id="CHEBI:58928"/>
    </ligand>
</feature>
<keyword evidence="10" id="KW-1185">Reference proteome</keyword>
<dbReference type="Proteomes" id="UP000664545">
    <property type="component" value="Unassembled WGS sequence"/>
</dbReference>